<sequence length="122" mass="14995">MDAIFDEGFENWKYYAFRLNYSLTDYQNGHIHYTYRTIKPTIWLTLNAWIVMISLLMEINYKNNPYMLDIDHYDLIKYRSSFNDFLVANTPFDYRQLPPKSLDYLIRLYSRTNYYIKLSHQM</sequence>
<dbReference type="AlphaFoldDB" id="A0A1Y3B4V9"/>
<evidence type="ECO:0000313" key="1">
    <source>
        <dbReference type="EMBL" id="OTF75094.1"/>
    </source>
</evidence>
<gene>
    <name evidence="1" type="ORF">BLA29_012077</name>
</gene>
<dbReference type="Proteomes" id="UP000194236">
    <property type="component" value="Unassembled WGS sequence"/>
</dbReference>
<proteinExistence type="predicted"/>
<dbReference type="EMBL" id="MUJZ01043734">
    <property type="protein sequence ID" value="OTF75094.1"/>
    <property type="molecule type" value="Genomic_DNA"/>
</dbReference>
<feature type="non-terminal residue" evidence="1">
    <location>
        <position position="122"/>
    </location>
</feature>
<dbReference type="OrthoDB" id="10392888at2759"/>
<reference evidence="1 2" key="1">
    <citation type="submission" date="2017-03" db="EMBL/GenBank/DDBJ databases">
        <title>Genome Survey of Euroglyphus maynei.</title>
        <authorList>
            <person name="Arlian L.G."/>
            <person name="Morgan M.S."/>
            <person name="Rider S.D."/>
        </authorList>
    </citation>
    <scope>NUCLEOTIDE SEQUENCE [LARGE SCALE GENOMIC DNA]</scope>
    <source>
        <strain evidence="1">Arlian Lab</strain>
        <tissue evidence="1">Whole body</tissue>
    </source>
</reference>
<accession>A0A1Y3B4V9</accession>
<name>A0A1Y3B4V9_EURMA</name>
<comment type="caution">
    <text evidence="1">The sequence shown here is derived from an EMBL/GenBank/DDBJ whole genome shotgun (WGS) entry which is preliminary data.</text>
</comment>
<protein>
    <submittedName>
        <fullName evidence="1">Uncharacterized protein</fullName>
    </submittedName>
</protein>
<organism evidence="1 2">
    <name type="scientific">Euroglyphus maynei</name>
    <name type="common">Mayne's house dust mite</name>
    <dbReference type="NCBI Taxonomy" id="6958"/>
    <lineage>
        <taxon>Eukaryota</taxon>
        <taxon>Metazoa</taxon>
        <taxon>Ecdysozoa</taxon>
        <taxon>Arthropoda</taxon>
        <taxon>Chelicerata</taxon>
        <taxon>Arachnida</taxon>
        <taxon>Acari</taxon>
        <taxon>Acariformes</taxon>
        <taxon>Sarcoptiformes</taxon>
        <taxon>Astigmata</taxon>
        <taxon>Psoroptidia</taxon>
        <taxon>Analgoidea</taxon>
        <taxon>Pyroglyphidae</taxon>
        <taxon>Pyroglyphinae</taxon>
        <taxon>Euroglyphus</taxon>
    </lineage>
</organism>
<keyword evidence="2" id="KW-1185">Reference proteome</keyword>
<evidence type="ECO:0000313" key="2">
    <source>
        <dbReference type="Proteomes" id="UP000194236"/>
    </source>
</evidence>